<keyword evidence="1" id="KW-0472">Membrane</keyword>
<sequence>MNAFTGFLEFVFFSMLESYAIVAIMLAIFRFKASDYMWSIVLLTLTMSLQSYVLREELALSILVPIINLVLLTFFTMNVLRVPLIWSTLISAFGSVMTILFQVFLVAISGKPIEWFQEELYRVYVMQSVTGIIGIVIAFSLYKFGIGLSFSFEKHQPKWERSMLYSLVGVIVIGFVVLASQRSVYIDIVFLLITLLFFIFYTIRKETEND</sequence>
<evidence type="ECO:0000313" key="3">
    <source>
        <dbReference type="Proteomes" id="UP000316330"/>
    </source>
</evidence>
<keyword evidence="3" id="KW-1185">Reference proteome</keyword>
<dbReference type="EMBL" id="VNJJ01000030">
    <property type="protein sequence ID" value="TVX91536.1"/>
    <property type="molecule type" value="Genomic_DNA"/>
</dbReference>
<protein>
    <submittedName>
        <fullName evidence="2">Uncharacterized protein</fullName>
    </submittedName>
</protein>
<feature type="transmembrane region" description="Helical" evidence="1">
    <location>
        <begin position="120"/>
        <end position="142"/>
    </location>
</feature>
<comment type="caution">
    <text evidence="2">The sequence shown here is derived from an EMBL/GenBank/DDBJ whole genome shotgun (WGS) entry which is preliminary data.</text>
</comment>
<dbReference type="Proteomes" id="UP000316330">
    <property type="component" value="Unassembled WGS sequence"/>
</dbReference>
<keyword evidence="1" id="KW-1133">Transmembrane helix</keyword>
<organism evidence="2 3">
    <name type="scientific">Cohnella terricola</name>
    <dbReference type="NCBI Taxonomy" id="1289167"/>
    <lineage>
        <taxon>Bacteria</taxon>
        <taxon>Bacillati</taxon>
        <taxon>Bacillota</taxon>
        <taxon>Bacilli</taxon>
        <taxon>Bacillales</taxon>
        <taxon>Paenibacillaceae</taxon>
        <taxon>Cohnella</taxon>
    </lineage>
</organism>
<dbReference type="RefSeq" id="WP_144707345.1">
    <property type="nucleotide sequence ID" value="NZ_VNJJ01000030.1"/>
</dbReference>
<dbReference type="AlphaFoldDB" id="A0A559IVB1"/>
<name>A0A559IVB1_9BACL</name>
<proteinExistence type="predicted"/>
<gene>
    <name evidence="2" type="ORF">FPZ45_24810</name>
</gene>
<keyword evidence="1" id="KW-0812">Transmembrane</keyword>
<evidence type="ECO:0000256" key="1">
    <source>
        <dbReference type="SAM" id="Phobius"/>
    </source>
</evidence>
<feature type="transmembrane region" description="Helical" evidence="1">
    <location>
        <begin position="185"/>
        <end position="203"/>
    </location>
</feature>
<feature type="transmembrane region" description="Helical" evidence="1">
    <location>
        <begin position="84"/>
        <end position="108"/>
    </location>
</feature>
<reference evidence="2 3" key="1">
    <citation type="submission" date="2019-07" db="EMBL/GenBank/DDBJ databases">
        <authorList>
            <person name="Kim J."/>
        </authorList>
    </citation>
    <scope>NUCLEOTIDE SEQUENCE [LARGE SCALE GENOMIC DNA]</scope>
    <source>
        <strain evidence="2 3">G13</strain>
    </source>
</reference>
<accession>A0A559IVB1</accession>
<feature type="transmembrane region" description="Helical" evidence="1">
    <location>
        <begin position="6"/>
        <end position="29"/>
    </location>
</feature>
<evidence type="ECO:0000313" key="2">
    <source>
        <dbReference type="EMBL" id="TVX91536.1"/>
    </source>
</evidence>
<feature type="transmembrane region" description="Helical" evidence="1">
    <location>
        <begin position="163"/>
        <end position="179"/>
    </location>
</feature>
<feature type="transmembrane region" description="Helical" evidence="1">
    <location>
        <begin position="59"/>
        <end position="77"/>
    </location>
</feature>
<dbReference type="OrthoDB" id="2678566at2"/>
<feature type="transmembrane region" description="Helical" evidence="1">
    <location>
        <begin position="36"/>
        <end position="53"/>
    </location>
</feature>